<evidence type="ECO:0000256" key="6">
    <source>
        <dbReference type="ARBA" id="ARBA00022777"/>
    </source>
</evidence>
<evidence type="ECO:0000256" key="14">
    <source>
        <dbReference type="SAM" id="MobiDB-lite"/>
    </source>
</evidence>
<dbReference type="Pfam" id="PF00017">
    <property type="entry name" value="SH2"/>
    <property type="match status" value="1"/>
</dbReference>
<dbReference type="PRINTS" id="PR00452">
    <property type="entry name" value="SH3DOMAIN"/>
</dbReference>
<reference evidence="18 19" key="1">
    <citation type="journal article" date="2013" name="Nat. Commun.">
        <title>Genome analysis reveals insights into physiology and longevity of the Brandt's bat Myotis brandtii.</title>
        <authorList>
            <person name="Seim I."/>
            <person name="Fang X."/>
            <person name="Xiong Z."/>
            <person name="Lobanov A.V."/>
            <person name="Huang Z."/>
            <person name="Ma S."/>
            <person name="Feng Y."/>
            <person name="Turanov A.A."/>
            <person name="Zhu Y."/>
            <person name="Lenz T.L."/>
            <person name="Gerashchenko M.V."/>
            <person name="Fan D."/>
            <person name="Hee Yim S."/>
            <person name="Yao X."/>
            <person name="Jordan D."/>
            <person name="Xiong Y."/>
            <person name="Ma Y."/>
            <person name="Lyapunov A.N."/>
            <person name="Chen G."/>
            <person name="Kulakova O.I."/>
            <person name="Sun Y."/>
            <person name="Lee S.G."/>
            <person name="Bronson R.T."/>
            <person name="Moskalev A.A."/>
            <person name="Sunyaev S.R."/>
            <person name="Zhang G."/>
            <person name="Krogh A."/>
            <person name="Wang J."/>
            <person name="Gladyshev V.N."/>
        </authorList>
    </citation>
    <scope>NUCLEOTIDE SEQUENCE [LARGE SCALE GENOMIC DNA]</scope>
</reference>
<dbReference type="InterPro" id="IPR050198">
    <property type="entry name" value="Non-receptor_tyrosine_kinases"/>
</dbReference>
<dbReference type="InterPro" id="IPR000719">
    <property type="entry name" value="Prot_kinase_dom"/>
</dbReference>
<dbReference type="SUPFAM" id="SSF55550">
    <property type="entry name" value="SH2 domain"/>
    <property type="match status" value="1"/>
</dbReference>
<keyword evidence="6 18" id="KW-0418">Kinase</keyword>
<dbReference type="PANTHER" id="PTHR24418">
    <property type="entry name" value="TYROSINE-PROTEIN KINASE"/>
    <property type="match status" value="1"/>
</dbReference>
<dbReference type="Pfam" id="PF00018">
    <property type="entry name" value="SH3_1"/>
    <property type="match status" value="1"/>
</dbReference>
<dbReference type="Pfam" id="PF07714">
    <property type="entry name" value="PK_Tyr_Ser-Thr"/>
    <property type="match status" value="1"/>
</dbReference>
<evidence type="ECO:0000256" key="12">
    <source>
        <dbReference type="PROSITE-ProRule" id="PRU00192"/>
    </source>
</evidence>
<dbReference type="FunFam" id="1.10.510.10:FF:000052">
    <property type="entry name" value="Tyrosine-protein kinase"/>
    <property type="match status" value="1"/>
</dbReference>
<accession>S7MCS7</accession>
<protein>
    <recommendedName>
        <fullName evidence="1">non-specific protein-tyrosine kinase</fullName>
        <ecNumber evidence="1">2.7.10.2</ecNumber>
    </recommendedName>
</protein>
<keyword evidence="7 13" id="KW-0067">ATP-binding</keyword>
<dbReference type="SUPFAM" id="SSF50044">
    <property type="entry name" value="SH3-domain"/>
    <property type="match status" value="1"/>
</dbReference>
<dbReference type="InterPro" id="IPR008266">
    <property type="entry name" value="Tyr_kinase_AS"/>
</dbReference>
<proteinExistence type="predicted"/>
<evidence type="ECO:0000256" key="1">
    <source>
        <dbReference type="ARBA" id="ARBA00011903"/>
    </source>
</evidence>
<feature type="region of interest" description="Disordered" evidence="14">
    <location>
        <begin position="54"/>
        <end position="79"/>
    </location>
</feature>
<dbReference type="EMBL" id="KE161035">
    <property type="protein sequence ID" value="EPQ01401.1"/>
    <property type="molecule type" value="Genomic_DNA"/>
</dbReference>
<evidence type="ECO:0000313" key="18">
    <source>
        <dbReference type="EMBL" id="EPQ01401.1"/>
    </source>
</evidence>
<evidence type="ECO:0000256" key="5">
    <source>
        <dbReference type="ARBA" id="ARBA00022741"/>
    </source>
</evidence>
<dbReference type="Gene3D" id="1.10.510.10">
    <property type="entry name" value="Transferase(Phosphotransferase) domain 1"/>
    <property type="match status" value="1"/>
</dbReference>
<dbReference type="PROSITE" id="PS50002">
    <property type="entry name" value="SH3"/>
    <property type="match status" value="1"/>
</dbReference>
<keyword evidence="9" id="KW-0829">Tyrosine-protein kinase</keyword>
<sequence length="507" mass="58870">MLCFSDNTIQSIFCCCCCCSVQKRQVRTQISLSNDEELSEKYIQPRRQWFSELRSKKQSNRSRVQPSKRKPLPPLPPPEVAEEKTRVMALYDFLPREPCDLALKRAEEYLILEKHDTHWWKARDRWGNEGFIPSNYVAENKLTNLEIYESMEPTIKHYQIKKNDSGEWYVAERHLFQSIPDLIWYHQHNAAGLMSRLRYPVGLMGSCLPATAGFSYGLMSRLRYPVGLMGSCLPATAGFSYEKWEIDPSELAFVKEIGSGQFGVVHLGEWRAHLQVAIKAINEGSMSEEDFIEEAKVMTKLSHSRLVQLYGVCIQQKPLYIVTEFMENGCLLDYLRERKGTLRKEMLLSMCQDICEGMEYLERNCFIHRDLAARNCLVSSTSIVKISDFGMTRYVLDDEYISSSGAKFPVKWSPPEVFHFNKYSSKSDVWSFGVLMWEVFTEGRTPFENKSNLQVVEAISKGFRLYRPRLAPMSIYEVMYHCWHEKPKGRPTFAELLRVLSEIAETW</sequence>
<dbReference type="SUPFAM" id="SSF56112">
    <property type="entry name" value="Protein kinase-like (PK-like)"/>
    <property type="match status" value="1"/>
</dbReference>
<evidence type="ECO:0000256" key="9">
    <source>
        <dbReference type="ARBA" id="ARBA00023137"/>
    </source>
</evidence>
<dbReference type="PRINTS" id="PR00109">
    <property type="entry name" value="TYRKINASE"/>
</dbReference>
<keyword evidence="5 13" id="KW-0547">Nucleotide-binding</keyword>
<dbReference type="GO" id="GO:0004715">
    <property type="term" value="F:non-membrane spanning protein tyrosine kinase activity"/>
    <property type="evidence" value="ECO:0007669"/>
    <property type="project" value="UniProtKB-EC"/>
</dbReference>
<dbReference type="SMART" id="SM00326">
    <property type="entry name" value="SH3"/>
    <property type="match status" value="1"/>
</dbReference>
<evidence type="ECO:0000259" key="15">
    <source>
        <dbReference type="PROSITE" id="PS50001"/>
    </source>
</evidence>
<name>S7MCS7_MYOBR</name>
<evidence type="ECO:0000256" key="4">
    <source>
        <dbReference type="ARBA" id="ARBA00022679"/>
    </source>
</evidence>
<dbReference type="GO" id="GO:0005524">
    <property type="term" value="F:ATP binding"/>
    <property type="evidence" value="ECO:0007669"/>
    <property type="project" value="UniProtKB-UniRule"/>
</dbReference>
<feature type="domain" description="SH2" evidence="15">
    <location>
        <begin position="49"/>
        <end position="201"/>
    </location>
</feature>
<feature type="domain" description="SH3" evidence="16">
    <location>
        <begin position="82"/>
        <end position="142"/>
    </location>
</feature>
<organism evidence="18 19">
    <name type="scientific">Myotis brandtii</name>
    <name type="common">Brandt's bat</name>
    <dbReference type="NCBI Taxonomy" id="109478"/>
    <lineage>
        <taxon>Eukaryota</taxon>
        <taxon>Metazoa</taxon>
        <taxon>Chordata</taxon>
        <taxon>Craniata</taxon>
        <taxon>Vertebrata</taxon>
        <taxon>Euteleostomi</taxon>
        <taxon>Mammalia</taxon>
        <taxon>Eutheria</taxon>
        <taxon>Laurasiatheria</taxon>
        <taxon>Chiroptera</taxon>
        <taxon>Yangochiroptera</taxon>
        <taxon>Vespertilionidae</taxon>
        <taxon>Myotis</taxon>
    </lineage>
</organism>
<dbReference type="SMART" id="SM00219">
    <property type="entry name" value="TyrKc"/>
    <property type="match status" value="1"/>
</dbReference>
<dbReference type="PROSITE" id="PS50001">
    <property type="entry name" value="SH2"/>
    <property type="match status" value="1"/>
</dbReference>
<gene>
    <name evidence="18" type="ORF">D623_10022863</name>
</gene>
<dbReference type="FunFam" id="3.30.200.20:FF:000053">
    <property type="entry name" value="Tyrosine-protein kinase"/>
    <property type="match status" value="1"/>
</dbReference>
<evidence type="ECO:0000256" key="11">
    <source>
        <dbReference type="PROSITE-ProRule" id="PRU00191"/>
    </source>
</evidence>
<keyword evidence="19" id="KW-1185">Reference proteome</keyword>
<dbReference type="Gene3D" id="2.30.30.40">
    <property type="entry name" value="SH3 Domains"/>
    <property type="match status" value="1"/>
</dbReference>
<dbReference type="InterPro" id="IPR000980">
    <property type="entry name" value="SH2"/>
</dbReference>
<evidence type="ECO:0000256" key="10">
    <source>
        <dbReference type="ARBA" id="ARBA00051245"/>
    </source>
</evidence>
<evidence type="ECO:0000313" key="19">
    <source>
        <dbReference type="Proteomes" id="UP000052978"/>
    </source>
</evidence>
<dbReference type="PROSITE" id="PS00107">
    <property type="entry name" value="PROTEIN_KINASE_ATP"/>
    <property type="match status" value="1"/>
</dbReference>
<feature type="compositionally biased region" description="Basic residues" evidence="14">
    <location>
        <begin position="56"/>
        <end position="71"/>
    </location>
</feature>
<dbReference type="InterPro" id="IPR020635">
    <property type="entry name" value="Tyr_kinase_cat_dom"/>
</dbReference>
<evidence type="ECO:0000256" key="7">
    <source>
        <dbReference type="ARBA" id="ARBA00022840"/>
    </source>
</evidence>
<dbReference type="Proteomes" id="UP000052978">
    <property type="component" value="Unassembled WGS sequence"/>
</dbReference>
<dbReference type="PROSITE" id="PS00109">
    <property type="entry name" value="PROTEIN_KINASE_TYR"/>
    <property type="match status" value="1"/>
</dbReference>
<dbReference type="InterPro" id="IPR017441">
    <property type="entry name" value="Protein_kinase_ATP_BS"/>
</dbReference>
<dbReference type="InterPro" id="IPR011009">
    <property type="entry name" value="Kinase-like_dom_sf"/>
</dbReference>
<dbReference type="InterPro" id="IPR001452">
    <property type="entry name" value="SH3_domain"/>
</dbReference>
<feature type="domain" description="Protein kinase" evidence="17">
    <location>
        <begin position="251"/>
        <end position="507"/>
    </location>
</feature>
<dbReference type="InterPro" id="IPR036860">
    <property type="entry name" value="SH2_dom_sf"/>
</dbReference>
<evidence type="ECO:0000256" key="13">
    <source>
        <dbReference type="PROSITE-ProRule" id="PRU10141"/>
    </source>
</evidence>
<dbReference type="InterPro" id="IPR036028">
    <property type="entry name" value="SH3-like_dom_sf"/>
</dbReference>
<dbReference type="AlphaFoldDB" id="S7MCS7"/>
<evidence type="ECO:0000256" key="8">
    <source>
        <dbReference type="ARBA" id="ARBA00022999"/>
    </source>
</evidence>
<dbReference type="EC" id="2.7.10.2" evidence="1"/>
<keyword evidence="4" id="KW-0808">Transferase</keyword>
<dbReference type="Gene3D" id="3.30.505.10">
    <property type="entry name" value="SH2 domain"/>
    <property type="match status" value="1"/>
</dbReference>
<keyword evidence="2 12" id="KW-0728">SH3 domain</keyword>
<keyword evidence="3" id="KW-0597">Phosphoprotein</keyword>
<evidence type="ECO:0000256" key="2">
    <source>
        <dbReference type="ARBA" id="ARBA00022443"/>
    </source>
</evidence>
<keyword evidence="8 11" id="KW-0727">SH2 domain</keyword>
<comment type="catalytic activity">
    <reaction evidence="10">
        <text>L-tyrosyl-[protein] + ATP = O-phospho-L-tyrosyl-[protein] + ADP + H(+)</text>
        <dbReference type="Rhea" id="RHEA:10596"/>
        <dbReference type="Rhea" id="RHEA-COMP:10136"/>
        <dbReference type="Rhea" id="RHEA-COMP:20101"/>
        <dbReference type="ChEBI" id="CHEBI:15378"/>
        <dbReference type="ChEBI" id="CHEBI:30616"/>
        <dbReference type="ChEBI" id="CHEBI:46858"/>
        <dbReference type="ChEBI" id="CHEBI:61978"/>
        <dbReference type="ChEBI" id="CHEBI:456216"/>
        <dbReference type="EC" id="2.7.10.2"/>
    </reaction>
</comment>
<evidence type="ECO:0000259" key="16">
    <source>
        <dbReference type="PROSITE" id="PS50002"/>
    </source>
</evidence>
<dbReference type="InterPro" id="IPR001245">
    <property type="entry name" value="Ser-Thr/Tyr_kinase_cat_dom"/>
</dbReference>
<dbReference type="PROSITE" id="PS50011">
    <property type="entry name" value="PROTEIN_KINASE_DOM"/>
    <property type="match status" value="1"/>
</dbReference>
<evidence type="ECO:0000256" key="3">
    <source>
        <dbReference type="ARBA" id="ARBA00022553"/>
    </source>
</evidence>
<evidence type="ECO:0000259" key="17">
    <source>
        <dbReference type="PROSITE" id="PS50011"/>
    </source>
</evidence>
<feature type="binding site" evidence="13">
    <location>
        <position position="279"/>
    </location>
    <ligand>
        <name>ATP</name>
        <dbReference type="ChEBI" id="CHEBI:30616"/>
    </ligand>
</feature>